<sequence length="140" mass="16044">MEDQLDTFNPEPYSFVITERRRPKKRKRSHGLFRQAVPCLPYPLAIVCCVLNVILPGFGTIISGCMVCCCGSFECPNPRCIVFCSNFYCGLLQLLLSPLIIGYIWSIIWGILFLQLSKKWWISRLEERGDLVESCPCSSW</sequence>
<evidence type="ECO:0000256" key="1">
    <source>
        <dbReference type="ARBA" id="ARBA00004141"/>
    </source>
</evidence>
<comment type="subcellular location">
    <subcellularLocation>
        <location evidence="1">Membrane</location>
        <topology evidence="1">Multi-pass membrane protein</topology>
    </subcellularLocation>
</comment>
<feature type="transmembrane region" description="Helical" evidence="5">
    <location>
        <begin position="95"/>
        <end position="114"/>
    </location>
</feature>
<keyword evidence="9" id="KW-1185">Reference proteome</keyword>
<evidence type="ECO:0000313" key="10">
    <source>
        <dbReference type="WBParaSite" id="BXY_0287400.1"/>
    </source>
</evidence>
<evidence type="ECO:0000313" key="7">
    <source>
        <dbReference type="EMBL" id="CAG9097298.1"/>
    </source>
</evidence>
<dbReference type="AlphaFoldDB" id="A0A1I7RQ82"/>
<evidence type="ECO:0000256" key="4">
    <source>
        <dbReference type="ARBA" id="ARBA00023136"/>
    </source>
</evidence>
<dbReference type="Pfam" id="PF15795">
    <property type="entry name" value="Spec3"/>
    <property type="match status" value="1"/>
</dbReference>
<dbReference type="PANTHER" id="PTHR21676:SF6">
    <property type="entry name" value="PROTEIN STUM"/>
    <property type="match status" value="1"/>
</dbReference>
<keyword evidence="3 5" id="KW-1133">Transmembrane helix</keyword>
<evidence type="ECO:0000256" key="2">
    <source>
        <dbReference type="ARBA" id="ARBA00022692"/>
    </source>
</evidence>
<dbReference type="PANTHER" id="PTHR21676">
    <property type="entry name" value="PROTEIN STUM"/>
    <property type="match status" value="1"/>
</dbReference>
<protein>
    <submittedName>
        <fullName evidence="6">(pine wood nematode) hypothetical protein</fullName>
    </submittedName>
</protein>
<dbReference type="WBParaSite" id="BXY_0287400.1">
    <property type="protein sequence ID" value="BXY_0287400.1"/>
    <property type="gene ID" value="BXY_0287400"/>
</dbReference>
<dbReference type="EMBL" id="CAJFCV020000002">
    <property type="protein sequence ID" value="CAG9097298.1"/>
    <property type="molecule type" value="Genomic_DNA"/>
</dbReference>
<dbReference type="Proteomes" id="UP000582659">
    <property type="component" value="Unassembled WGS sequence"/>
</dbReference>
<dbReference type="GO" id="GO:0071683">
    <property type="term" value="C:sensory dendrite"/>
    <property type="evidence" value="ECO:0007669"/>
    <property type="project" value="TreeGrafter"/>
</dbReference>
<keyword evidence="4 5" id="KW-0472">Membrane</keyword>
<proteinExistence type="predicted"/>
<reference evidence="7" key="2">
    <citation type="submission" date="2020-08" db="EMBL/GenBank/DDBJ databases">
        <authorList>
            <person name="Kikuchi T."/>
        </authorList>
    </citation>
    <scope>NUCLEOTIDE SEQUENCE</scope>
    <source>
        <strain evidence="6">Ka4C1</strain>
    </source>
</reference>
<dbReference type="EMBL" id="CAJFDI010000002">
    <property type="protein sequence ID" value="CAD5215437.1"/>
    <property type="molecule type" value="Genomic_DNA"/>
</dbReference>
<gene>
    <name evidence="6" type="ORF">BXYJ_LOCUS4029</name>
</gene>
<dbReference type="Proteomes" id="UP000659654">
    <property type="component" value="Unassembled WGS sequence"/>
</dbReference>
<organism evidence="8 10">
    <name type="scientific">Bursaphelenchus xylophilus</name>
    <name type="common">Pinewood nematode worm</name>
    <name type="synonym">Aphelenchoides xylophilus</name>
    <dbReference type="NCBI Taxonomy" id="6326"/>
    <lineage>
        <taxon>Eukaryota</taxon>
        <taxon>Metazoa</taxon>
        <taxon>Ecdysozoa</taxon>
        <taxon>Nematoda</taxon>
        <taxon>Chromadorea</taxon>
        <taxon>Rhabditida</taxon>
        <taxon>Tylenchina</taxon>
        <taxon>Tylenchomorpha</taxon>
        <taxon>Aphelenchoidea</taxon>
        <taxon>Aphelenchoididae</taxon>
        <taxon>Bursaphelenchus</taxon>
    </lineage>
</organism>
<evidence type="ECO:0000256" key="3">
    <source>
        <dbReference type="ARBA" id="ARBA00022989"/>
    </source>
</evidence>
<evidence type="ECO:0000313" key="9">
    <source>
        <dbReference type="Proteomes" id="UP000659654"/>
    </source>
</evidence>
<dbReference type="OrthoDB" id="361532at2759"/>
<accession>A0A1I7RQ82</accession>
<evidence type="ECO:0000313" key="8">
    <source>
        <dbReference type="Proteomes" id="UP000095284"/>
    </source>
</evidence>
<evidence type="ECO:0000256" key="5">
    <source>
        <dbReference type="SAM" id="Phobius"/>
    </source>
</evidence>
<dbReference type="Proteomes" id="UP000095284">
    <property type="component" value="Unplaced"/>
</dbReference>
<feature type="transmembrane region" description="Helical" evidence="5">
    <location>
        <begin position="31"/>
        <end position="54"/>
    </location>
</feature>
<dbReference type="InterPro" id="IPR026673">
    <property type="entry name" value="SPEC3/Stum"/>
</dbReference>
<dbReference type="GO" id="GO:0050954">
    <property type="term" value="P:sensory perception of mechanical stimulus"/>
    <property type="evidence" value="ECO:0007669"/>
    <property type="project" value="TreeGrafter"/>
</dbReference>
<dbReference type="GO" id="GO:0016020">
    <property type="term" value="C:membrane"/>
    <property type="evidence" value="ECO:0007669"/>
    <property type="project" value="UniProtKB-SubCell"/>
</dbReference>
<keyword evidence="2 5" id="KW-0812">Transmembrane</keyword>
<dbReference type="GO" id="GO:0019230">
    <property type="term" value="P:proprioception"/>
    <property type="evidence" value="ECO:0007669"/>
    <property type="project" value="TreeGrafter"/>
</dbReference>
<name>A0A1I7RQ82_BURXY</name>
<reference evidence="10" key="1">
    <citation type="submission" date="2016-11" db="UniProtKB">
        <authorList>
            <consortium name="WormBaseParasite"/>
        </authorList>
    </citation>
    <scope>IDENTIFICATION</scope>
</reference>
<evidence type="ECO:0000313" key="6">
    <source>
        <dbReference type="EMBL" id="CAD5215437.1"/>
    </source>
</evidence>
<dbReference type="GO" id="GO:0042330">
    <property type="term" value="P:taxis"/>
    <property type="evidence" value="ECO:0007669"/>
    <property type="project" value="TreeGrafter"/>
</dbReference>